<keyword evidence="3" id="KW-1185">Reference proteome</keyword>
<comment type="caution">
    <text evidence="2">The sequence shown here is derived from an EMBL/GenBank/DDBJ whole genome shotgun (WGS) entry which is preliminary data.</text>
</comment>
<proteinExistence type="predicted"/>
<dbReference type="PANTHER" id="PTHR47331:SF4">
    <property type="entry name" value="PEPTIDASE S1 DOMAIN-CONTAINING PROTEIN"/>
    <property type="match status" value="1"/>
</dbReference>
<feature type="region of interest" description="Disordered" evidence="1">
    <location>
        <begin position="253"/>
        <end position="285"/>
    </location>
</feature>
<dbReference type="InterPro" id="IPR005312">
    <property type="entry name" value="DUF1759"/>
</dbReference>
<sequence>GPAAVYSTGDQLPRNPQTVHHVYSTPGCSTSLSVTHSAVQDNTFQDIVDIQRKQPELSQIMVSQQARSLLPSSEPLVFYGDAMEFPAFMTAFESLIESKVEDSCERLYFLGQYTSGKAKEVINGCLQRKSEGSYKEAKGLIKRQFGDPFKIANAHINKLSSWQPIRANDGSALQKFSIALDQAKSAMKGMSHVDDLNTAHVMRQPWKKLPRHLRSKWTERNNKTKSAKGWIADFEDDQHIAKNCKERQTCKTCKKQHPTSLHDNYRAKKTSNNSDNQSGAGPRVSSNRTAICNITEDVPINMGILPVYLFHKSDPVKNIKVYALLDNASGGTFMSEESIKALGIEGSDTDLILTTIHGTRSVITKAIEGLVVANIKEEDVMWDLPRTFTRRVILADRNEYLDLT</sequence>
<feature type="non-terminal residue" evidence="2">
    <location>
        <position position="1"/>
    </location>
</feature>
<evidence type="ECO:0000313" key="2">
    <source>
        <dbReference type="EMBL" id="KAK2564581.1"/>
    </source>
</evidence>
<gene>
    <name evidence="2" type="ORF">P5673_012038</name>
</gene>
<protein>
    <submittedName>
        <fullName evidence="2">Uncharacterized protein</fullName>
    </submittedName>
</protein>
<reference evidence="2" key="2">
    <citation type="journal article" date="2023" name="Science">
        <title>Genomic signatures of disease resistance in endangered staghorn corals.</title>
        <authorList>
            <person name="Vollmer S.V."/>
            <person name="Selwyn J.D."/>
            <person name="Despard B.A."/>
            <person name="Roesel C.L."/>
        </authorList>
    </citation>
    <scope>NUCLEOTIDE SEQUENCE</scope>
    <source>
        <strain evidence="2">K2</strain>
    </source>
</reference>
<organism evidence="2 3">
    <name type="scientific">Acropora cervicornis</name>
    <name type="common">Staghorn coral</name>
    <dbReference type="NCBI Taxonomy" id="6130"/>
    <lineage>
        <taxon>Eukaryota</taxon>
        <taxon>Metazoa</taxon>
        <taxon>Cnidaria</taxon>
        <taxon>Anthozoa</taxon>
        <taxon>Hexacorallia</taxon>
        <taxon>Scleractinia</taxon>
        <taxon>Astrocoeniina</taxon>
        <taxon>Acroporidae</taxon>
        <taxon>Acropora</taxon>
    </lineage>
</organism>
<accession>A0AAD9QNM1</accession>
<dbReference type="EMBL" id="JARQWQ010000022">
    <property type="protein sequence ID" value="KAK2564581.1"/>
    <property type="molecule type" value="Genomic_DNA"/>
</dbReference>
<evidence type="ECO:0000256" key="1">
    <source>
        <dbReference type="SAM" id="MobiDB-lite"/>
    </source>
</evidence>
<evidence type="ECO:0000313" key="3">
    <source>
        <dbReference type="Proteomes" id="UP001249851"/>
    </source>
</evidence>
<reference evidence="2" key="1">
    <citation type="journal article" date="2023" name="G3 (Bethesda)">
        <title>Whole genome assembly and annotation of the endangered Caribbean coral Acropora cervicornis.</title>
        <authorList>
            <person name="Selwyn J.D."/>
            <person name="Vollmer S.V."/>
        </authorList>
    </citation>
    <scope>NUCLEOTIDE SEQUENCE</scope>
    <source>
        <strain evidence="2">K2</strain>
    </source>
</reference>
<name>A0AAD9QNM1_ACRCE</name>
<dbReference type="PANTHER" id="PTHR47331">
    <property type="entry name" value="PHD-TYPE DOMAIN-CONTAINING PROTEIN"/>
    <property type="match status" value="1"/>
</dbReference>
<dbReference type="Proteomes" id="UP001249851">
    <property type="component" value="Unassembled WGS sequence"/>
</dbReference>
<feature type="compositionally biased region" description="Polar residues" evidence="1">
    <location>
        <begin position="270"/>
        <end position="285"/>
    </location>
</feature>
<dbReference type="AlphaFoldDB" id="A0AAD9QNM1"/>
<dbReference type="Pfam" id="PF03564">
    <property type="entry name" value="DUF1759"/>
    <property type="match status" value="1"/>
</dbReference>